<protein>
    <submittedName>
        <fullName evidence="9">RNA polymerase sigma-70 factor (Sigma-E family)</fullName>
    </submittedName>
</protein>
<dbReference type="GO" id="GO:0006352">
    <property type="term" value="P:DNA-templated transcription initiation"/>
    <property type="evidence" value="ECO:0007669"/>
    <property type="project" value="InterPro"/>
</dbReference>
<dbReference type="InterPro" id="IPR013324">
    <property type="entry name" value="RNA_pol_sigma_r3/r4-like"/>
</dbReference>
<evidence type="ECO:0000313" key="9">
    <source>
        <dbReference type="EMBL" id="MBB5080252.1"/>
    </source>
</evidence>
<evidence type="ECO:0000256" key="1">
    <source>
        <dbReference type="ARBA" id="ARBA00010641"/>
    </source>
</evidence>
<dbReference type="PANTHER" id="PTHR43133:SF50">
    <property type="entry name" value="ECF RNA POLYMERASE SIGMA FACTOR SIGM"/>
    <property type="match status" value="1"/>
</dbReference>
<name>A0A7W8A606_9ACTN</name>
<dbReference type="Gene3D" id="1.10.1740.10">
    <property type="match status" value="1"/>
</dbReference>
<dbReference type="CDD" id="cd06171">
    <property type="entry name" value="Sigma70_r4"/>
    <property type="match status" value="1"/>
</dbReference>
<evidence type="ECO:0000256" key="2">
    <source>
        <dbReference type="ARBA" id="ARBA00023015"/>
    </source>
</evidence>
<evidence type="ECO:0000256" key="6">
    <source>
        <dbReference type="SAM" id="MobiDB-lite"/>
    </source>
</evidence>
<evidence type="ECO:0000313" key="10">
    <source>
        <dbReference type="Proteomes" id="UP000568380"/>
    </source>
</evidence>
<keyword evidence="3" id="KW-0731">Sigma factor</keyword>
<feature type="domain" description="RNA polymerase sigma factor 70 region 4 type 2" evidence="8">
    <location>
        <begin position="182"/>
        <end position="233"/>
    </location>
</feature>
<sequence length="241" mass="26566">MRRKIRAVKVCVRHFSTKDDSGSGEATWRGHDWVMHPKEPGKPQEPEERKPAGKAERPIDVTTETLLADRSLGAVPVGWDADVAVTALYSAHFRSLVRLAVLLVRDIATAEEVVQDAFVAIHGAWRRLRDPDKALAYLRQSVVNRSRSVLRHRAVVEKYAPKGLPDAPSAENGAIGELERSAVIEALRALPTRQREALVLRYYGDLSEAEIAHAMGISKGAVKSHTARGMAALRSVLEKMS</sequence>
<dbReference type="SUPFAM" id="SSF88946">
    <property type="entry name" value="Sigma2 domain of RNA polymerase sigma factors"/>
    <property type="match status" value="1"/>
</dbReference>
<dbReference type="AlphaFoldDB" id="A0A7W8A606"/>
<comment type="similarity">
    <text evidence="1">Belongs to the sigma-70 factor family. ECF subfamily.</text>
</comment>
<dbReference type="InterPro" id="IPR007627">
    <property type="entry name" value="RNA_pol_sigma70_r2"/>
</dbReference>
<feature type="domain" description="RNA polymerase sigma-70 region 2" evidence="7">
    <location>
        <begin position="88"/>
        <end position="153"/>
    </location>
</feature>
<dbReference type="Pfam" id="PF04542">
    <property type="entry name" value="Sigma70_r2"/>
    <property type="match status" value="1"/>
</dbReference>
<dbReference type="Gene3D" id="1.10.10.10">
    <property type="entry name" value="Winged helix-like DNA-binding domain superfamily/Winged helix DNA-binding domain"/>
    <property type="match status" value="1"/>
</dbReference>
<dbReference type="NCBIfam" id="TIGR02937">
    <property type="entry name" value="sigma70-ECF"/>
    <property type="match status" value="1"/>
</dbReference>
<dbReference type="InterPro" id="IPR013325">
    <property type="entry name" value="RNA_pol_sigma_r2"/>
</dbReference>
<dbReference type="GO" id="GO:0003677">
    <property type="term" value="F:DNA binding"/>
    <property type="evidence" value="ECO:0007669"/>
    <property type="project" value="UniProtKB-KW"/>
</dbReference>
<evidence type="ECO:0000259" key="7">
    <source>
        <dbReference type="Pfam" id="PF04542"/>
    </source>
</evidence>
<dbReference type="InterPro" id="IPR036388">
    <property type="entry name" value="WH-like_DNA-bd_sf"/>
</dbReference>
<keyword evidence="10" id="KW-1185">Reference proteome</keyword>
<dbReference type="Proteomes" id="UP000568380">
    <property type="component" value="Unassembled WGS sequence"/>
</dbReference>
<dbReference type="PANTHER" id="PTHR43133">
    <property type="entry name" value="RNA POLYMERASE ECF-TYPE SIGMA FACTO"/>
    <property type="match status" value="1"/>
</dbReference>
<dbReference type="InterPro" id="IPR039425">
    <property type="entry name" value="RNA_pol_sigma-70-like"/>
</dbReference>
<proteinExistence type="inferred from homology"/>
<evidence type="ECO:0000256" key="4">
    <source>
        <dbReference type="ARBA" id="ARBA00023125"/>
    </source>
</evidence>
<dbReference type="InterPro" id="IPR013249">
    <property type="entry name" value="RNA_pol_sigma70_r4_t2"/>
</dbReference>
<dbReference type="SUPFAM" id="SSF88659">
    <property type="entry name" value="Sigma3 and sigma4 domains of RNA polymerase sigma factors"/>
    <property type="match status" value="1"/>
</dbReference>
<keyword evidence="4" id="KW-0238">DNA-binding</keyword>
<keyword evidence="2" id="KW-0805">Transcription regulation</keyword>
<feature type="region of interest" description="Disordered" evidence="6">
    <location>
        <begin position="20"/>
        <end position="59"/>
    </location>
</feature>
<dbReference type="InterPro" id="IPR014325">
    <property type="entry name" value="RNA_pol_sigma-E_actinobac"/>
</dbReference>
<dbReference type="Pfam" id="PF08281">
    <property type="entry name" value="Sigma70_r4_2"/>
    <property type="match status" value="1"/>
</dbReference>
<dbReference type="InterPro" id="IPR014284">
    <property type="entry name" value="RNA_pol_sigma-70_dom"/>
</dbReference>
<evidence type="ECO:0000259" key="8">
    <source>
        <dbReference type="Pfam" id="PF08281"/>
    </source>
</evidence>
<organism evidence="9 10">
    <name type="scientific">Nonomuraea endophytica</name>
    <dbReference type="NCBI Taxonomy" id="714136"/>
    <lineage>
        <taxon>Bacteria</taxon>
        <taxon>Bacillati</taxon>
        <taxon>Actinomycetota</taxon>
        <taxon>Actinomycetes</taxon>
        <taxon>Streptosporangiales</taxon>
        <taxon>Streptosporangiaceae</taxon>
        <taxon>Nonomuraea</taxon>
    </lineage>
</organism>
<dbReference type="EMBL" id="JACHIN010000008">
    <property type="protein sequence ID" value="MBB5080252.1"/>
    <property type="molecule type" value="Genomic_DNA"/>
</dbReference>
<evidence type="ECO:0000256" key="5">
    <source>
        <dbReference type="ARBA" id="ARBA00023163"/>
    </source>
</evidence>
<dbReference type="GO" id="GO:0016987">
    <property type="term" value="F:sigma factor activity"/>
    <property type="evidence" value="ECO:0007669"/>
    <property type="project" value="UniProtKB-KW"/>
</dbReference>
<dbReference type="NCBIfam" id="TIGR02983">
    <property type="entry name" value="SigE-fam_strep"/>
    <property type="match status" value="1"/>
</dbReference>
<feature type="compositionally biased region" description="Basic and acidic residues" evidence="6">
    <location>
        <begin position="28"/>
        <end position="59"/>
    </location>
</feature>
<reference evidence="9 10" key="1">
    <citation type="submission" date="2020-08" db="EMBL/GenBank/DDBJ databases">
        <title>Genomic Encyclopedia of Type Strains, Phase IV (KMG-IV): sequencing the most valuable type-strain genomes for metagenomic binning, comparative biology and taxonomic classification.</title>
        <authorList>
            <person name="Goeker M."/>
        </authorList>
    </citation>
    <scope>NUCLEOTIDE SEQUENCE [LARGE SCALE GENOMIC DNA]</scope>
    <source>
        <strain evidence="9 10">DSM 45385</strain>
    </source>
</reference>
<gene>
    <name evidence="9" type="ORF">HNR40_005739</name>
</gene>
<comment type="caution">
    <text evidence="9">The sequence shown here is derived from an EMBL/GenBank/DDBJ whole genome shotgun (WGS) entry which is preliminary data.</text>
</comment>
<evidence type="ECO:0000256" key="3">
    <source>
        <dbReference type="ARBA" id="ARBA00023082"/>
    </source>
</evidence>
<keyword evidence="5" id="KW-0804">Transcription</keyword>
<accession>A0A7W8A606</accession>